<keyword evidence="7" id="KW-0156">Chromatin regulator</keyword>
<evidence type="ECO:0000256" key="3">
    <source>
        <dbReference type="ARBA" id="ARBA00022679"/>
    </source>
</evidence>
<comment type="subcellular location">
    <subcellularLocation>
        <location evidence="1">Midbody</location>
    </subcellularLocation>
</comment>
<dbReference type="STRING" id="318479.A0A0N4U634"/>
<feature type="cross-link" description="Glycyl lysine isopeptide (Lys-Gly) (interchain with G-Cter in SUMO2)" evidence="13">
    <location>
        <position position="155"/>
    </location>
</feature>
<sequence length="233" mass="27184">MICSMLSLSKPLLNHIKNEKKKREWTLDDFDIGRPLGKGKFGSVYVARELKSGFIVAIKVMYKEQIEKYNVQRQLRREIEIQYHLRHQNILRLYGYFHDSSRVYLILEYASRGTLYALLQQVKKFDSNKSALYIYQLAKALAYCHEKNVMHRDVKPENILLNEEGFLKIADFGWSVHAPSSRRSTFCGTLDYLPPEMVSERVHDASVDNWSLGIMLYEFLTGKPPFEAPVIVE</sequence>
<feature type="active site" description="Proton acceptor" evidence="11">
    <location>
        <position position="153"/>
    </location>
</feature>
<feature type="binding site" evidence="12">
    <location>
        <begin position="157"/>
        <end position="158"/>
    </location>
    <ligand>
        <name>ATP</name>
        <dbReference type="ChEBI" id="CHEBI:30616"/>
    </ligand>
</feature>
<keyword evidence="6 12" id="KW-0067">ATP-binding</keyword>
<evidence type="ECO:0000259" key="17">
    <source>
        <dbReference type="PROSITE" id="PS50011"/>
    </source>
</evidence>
<dbReference type="OrthoDB" id="377346at2759"/>
<reference evidence="18 20" key="2">
    <citation type="submission" date="2018-11" db="EMBL/GenBank/DDBJ databases">
        <authorList>
            <consortium name="Pathogen Informatics"/>
        </authorList>
    </citation>
    <scope>NUCLEOTIDE SEQUENCE [LARGE SCALE GENOMIC DNA]</scope>
</reference>
<dbReference type="GO" id="GO:0032506">
    <property type="term" value="P:cytokinetic process"/>
    <property type="evidence" value="ECO:0007669"/>
    <property type="project" value="UniProtKB-ARBA"/>
</dbReference>
<keyword evidence="5 16" id="KW-0418">Kinase</keyword>
<evidence type="ECO:0000256" key="13">
    <source>
        <dbReference type="PIRSR" id="PIRSR630616-3"/>
    </source>
</evidence>
<evidence type="ECO:0000256" key="16">
    <source>
        <dbReference type="RuleBase" id="RU367134"/>
    </source>
</evidence>
<dbReference type="GO" id="GO:0005524">
    <property type="term" value="F:ATP binding"/>
    <property type="evidence" value="ECO:0007669"/>
    <property type="project" value="UniProtKB-UniRule"/>
</dbReference>
<dbReference type="SUPFAM" id="SSF56112">
    <property type="entry name" value="Protein kinase-like (PK-like)"/>
    <property type="match status" value="1"/>
</dbReference>
<dbReference type="InterPro" id="IPR030616">
    <property type="entry name" value="Aur-like"/>
</dbReference>
<protein>
    <recommendedName>
        <fullName evidence="16">Aurora kinase</fullName>
        <ecNumber evidence="16">2.7.11.1</ecNumber>
    </recommendedName>
</protein>
<dbReference type="AlphaFoldDB" id="A0A0N4U634"/>
<evidence type="ECO:0000313" key="18">
    <source>
        <dbReference type="EMBL" id="VDN56743.1"/>
    </source>
</evidence>
<evidence type="ECO:0000256" key="9">
    <source>
        <dbReference type="ARBA" id="ARBA00047899"/>
    </source>
</evidence>
<dbReference type="Proteomes" id="UP000038040">
    <property type="component" value="Unplaced"/>
</dbReference>
<keyword evidence="20" id="KW-1185">Reference proteome</keyword>
<evidence type="ECO:0000256" key="5">
    <source>
        <dbReference type="ARBA" id="ARBA00022777"/>
    </source>
</evidence>
<dbReference type="GO" id="GO:0030496">
    <property type="term" value="C:midbody"/>
    <property type="evidence" value="ECO:0007669"/>
    <property type="project" value="UniProtKB-SubCell"/>
</dbReference>
<dbReference type="EMBL" id="UYYG01001157">
    <property type="protein sequence ID" value="VDN56743.1"/>
    <property type="molecule type" value="Genomic_DNA"/>
</dbReference>
<dbReference type="GO" id="GO:0000070">
    <property type="term" value="P:mitotic sister chromatid segregation"/>
    <property type="evidence" value="ECO:0007669"/>
    <property type="project" value="UniProtKB-ARBA"/>
</dbReference>
<feature type="binding site" evidence="12">
    <location>
        <position position="40"/>
    </location>
    <ligand>
        <name>ATP</name>
        <dbReference type="ChEBI" id="CHEBI:30616"/>
    </ligand>
</feature>
<dbReference type="Gene3D" id="1.10.510.10">
    <property type="entry name" value="Transferase(Phosphotransferase) domain 1"/>
    <property type="match status" value="1"/>
</dbReference>
<evidence type="ECO:0000256" key="11">
    <source>
        <dbReference type="PIRSR" id="PIRSR630616-1"/>
    </source>
</evidence>
<evidence type="ECO:0000256" key="2">
    <source>
        <dbReference type="ARBA" id="ARBA00022527"/>
    </source>
</evidence>
<dbReference type="InterPro" id="IPR017441">
    <property type="entry name" value="Protein_kinase_ATP_BS"/>
</dbReference>
<name>A0A0N4U634_DRAME</name>
<evidence type="ECO:0000256" key="7">
    <source>
        <dbReference type="ARBA" id="ARBA00022853"/>
    </source>
</evidence>
<dbReference type="PIRSF" id="PIRSF000654">
    <property type="entry name" value="Integrin-linked_kinase"/>
    <property type="match status" value="1"/>
</dbReference>
<keyword evidence="2 15" id="KW-0723">Serine/threonine-protein kinase</keyword>
<evidence type="ECO:0000256" key="15">
    <source>
        <dbReference type="RuleBase" id="RU000304"/>
    </source>
</evidence>
<dbReference type="PANTHER" id="PTHR24350">
    <property type="entry name" value="SERINE/THREONINE-PROTEIN KINASE IAL-RELATED"/>
    <property type="match status" value="1"/>
</dbReference>
<feature type="domain" description="Protein kinase" evidence="17">
    <location>
        <begin position="30"/>
        <end position="233"/>
    </location>
</feature>
<dbReference type="Proteomes" id="UP000274756">
    <property type="component" value="Unassembled WGS sequence"/>
</dbReference>
<dbReference type="InterPro" id="IPR000719">
    <property type="entry name" value="Prot_kinase_dom"/>
</dbReference>
<evidence type="ECO:0000256" key="14">
    <source>
        <dbReference type="PROSITE-ProRule" id="PRU10141"/>
    </source>
</evidence>
<dbReference type="Gene3D" id="3.30.200.20">
    <property type="entry name" value="Phosphorylase Kinase, domain 1"/>
    <property type="match status" value="1"/>
</dbReference>
<dbReference type="PROSITE" id="PS00108">
    <property type="entry name" value="PROTEIN_KINASE_ST"/>
    <property type="match status" value="1"/>
</dbReference>
<feature type="binding site" evidence="12 14">
    <location>
        <position position="59"/>
    </location>
    <ligand>
        <name>ATP</name>
        <dbReference type="ChEBI" id="CHEBI:30616"/>
    </ligand>
</feature>
<evidence type="ECO:0000256" key="1">
    <source>
        <dbReference type="ARBA" id="ARBA00004214"/>
    </source>
</evidence>
<dbReference type="FunFam" id="1.10.510.10:FF:000235">
    <property type="entry name" value="Serine/threonine-protein kinase ark1"/>
    <property type="match status" value="1"/>
</dbReference>
<evidence type="ECO:0000256" key="8">
    <source>
        <dbReference type="ARBA" id="ARBA00023254"/>
    </source>
</evidence>
<dbReference type="GO" id="GO:0030261">
    <property type="term" value="P:chromosome condensation"/>
    <property type="evidence" value="ECO:0007669"/>
    <property type="project" value="UniProtKB-ARBA"/>
</dbReference>
<evidence type="ECO:0000256" key="4">
    <source>
        <dbReference type="ARBA" id="ARBA00022741"/>
    </source>
</evidence>
<evidence type="ECO:0000256" key="12">
    <source>
        <dbReference type="PIRSR" id="PIRSR630616-2"/>
    </source>
</evidence>
<comment type="catalytic activity">
    <reaction evidence="9 16">
        <text>L-threonyl-[protein] + ATP = O-phospho-L-threonyl-[protein] + ADP + H(+)</text>
        <dbReference type="Rhea" id="RHEA:46608"/>
        <dbReference type="Rhea" id="RHEA-COMP:11060"/>
        <dbReference type="Rhea" id="RHEA-COMP:11605"/>
        <dbReference type="ChEBI" id="CHEBI:15378"/>
        <dbReference type="ChEBI" id="CHEBI:30013"/>
        <dbReference type="ChEBI" id="CHEBI:30616"/>
        <dbReference type="ChEBI" id="CHEBI:61977"/>
        <dbReference type="ChEBI" id="CHEBI:456216"/>
        <dbReference type="EC" id="2.7.11.1"/>
    </reaction>
</comment>
<dbReference type="GO" id="GO:0051321">
    <property type="term" value="P:meiotic cell cycle"/>
    <property type="evidence" value="ECO:0007669"/>
    <property type="project" value="UniProtKB-KW"/>
</dbReference>
<dbReference type="PROSITE" id="PS50011">
    <property type="entry name" value="PROTEIN_KINASE_DOM"/>
    <property type="match status" value="1"/>
</dbReference>
<feature type="binding site" evidence="12">
    <location>
        <begin position="108"/>
        <end position="110"/>
    </location>
    <ligand>
        <name>ATP</name>
        <dbReference type="ChEBI" id="CHEBI:30616"/>
    </ligand>
</feature>
<dbReference type="SMART" id="SM00220">
    <property type="entry name" value="S_TKc"/>
    <property type="match status" value="1"/>
</dbReference>
<comment type="similarity">
    <text evidence="16">Belongs to the protein kinase superfamily. Ser/Thr protein kinase family. Aurora subfamily.</text>
</comment>
<dbReference type="InterPro" id="IPR008271">
    <property type="entry name" value="Ser/Thr_kinase_AS"/>
</dbReference>
<reference evidence="21" key="1">
    <citation type="submission" date="2017-02" db="UniProtKB">
        <authorList>
            <consortium name="WormBaseParasite"/>
        </authorList>
    </citation>
    <scope>IDENTIFICATION</scope>
</reference>
<accession>A0A0N4U634</accession>
<keyword evidence="4 12" id="KW-0547">Nucleotide-binding</keyword>
<evidence type="ECO:0000256" key="6">
    <source>
        <dbReference type="ARBA" id="ARBA00022840"/>
    </source>
</evidence>
<feature type="binding site" evidence="12">
    <location>
        <position position="171"/>
    </location>
    <ligand>
        <name>ATP</name>
        <dbReference type="ChEBI" id="CHEBI:30616"/>
    </ligand>
</feature>
<evidence type="ECO:0000313" key="20">
    <source>
        <dbReference type="Proteomes" id="UP000274756"/>
    </source>
</evidence>
<dbReference type="Pfam" id="PF00069">
    <property type="entry name" value="Pkinase"/>
    <property type="match status" value="1"/>
</dbReference>
<dbReference type="WBParaSite" id="DME_0000235601-mRNA-1">
    <property type="protein sequence ID" value="DME_0000235601-mRNA-1"/>
    <property type="gene ID" value="DME_0000235601"/>
</dbReference>
<dbReference type="FunFam" id="3.30.200.20:FF:000042">
    <property type="entry name" value="Aurora kinase A"/>
    <property type="match status" value="1"/>
</dbReference>
<comment type="catalytic activity">
    <reaction evidence="10 16">
        <text>L-seryl-[protein] + ATP = O-phospho-L-seryl-[protein] + ADP + H(+)</text>
        <dbReference type="Rhea" id="RHEA:17989"/>
        <dbReference type="Rhea" id="RHEA-COMP:9863"/>
        <dbReference type="Rhea" id="RHEA-COMP:11604"/>
        <dbReference type="ChEBI" id="CHEBI:15378"/>
        <dbReference type="ChEBI" id="CHEBI:29999"/>
        <dbReference type="ChEBI" id="CHEBI:30616"/>
        <dbReference type="ChEBI" id="CHEBI:83421"/>
        <dbReference type="ChEBI" id="CHEBI:456216"/>
        <dbReference type="EC" id="2.7.11.1"/>
    </reaction>
</comment>
<dbReference type="PROSITE" id="PS00107">
    <property type="entry name" value="PROTEIN_KINASE_ATP"/>
    <property type="match status" value="1"/>
</dbReference>
<dbReference type="GO" id="GO:0004674">
    <property type="term" value="F:protein serine/threonine kinase activity"/>
    <property type="evidence" value="ECO:0007669"/>
    <property type="project" value="UniProtKB-KW"/>
</dbReference>
<dbReference type="GO" id="GO:0006325">
    <property type="term" value="P:chromatin organization"/>
    <property type="evidence" value="ECO:0007669"/>
    <property type="project" value="UniProtKB-KW"/>
</dbReference>
<dbReference type="InterPro" id="IPR011009">
    <property type="entry name" value="Kinase-like_dom_sf"/>
</dbReference>
<proteinExistence type="inferred from homology"/>
<gene>
    <name evidence="18" type="ORF">DME_LOCUS6716</name>
</gene>
<keyword evidence="8" id="KW-0469">Meiosis</keyword>
<dbReference type="CDD" id="cd14007">
    <property type="entry name" value="STKc_Aurora"/>
    <property type="match status" value="1"/>
</dbReference>
<evidence type="ECO:0000313" key="19">
    <source>
        <dbReference type="Proteomes" id="UP000038040"/>
    </source>
</evidence>
<evidence type="ECO:0000313" key="21">
    <source>
        <dbReference type="WBParaSite" id="DME_0000235601-mRNA-1"/>
    </source>
</evidence>
<dbReference type="EC" id="2.7.11.1" evidence="16"/>
<evidence type="ECO:0000256" key="10">
    <source>
        <dbReference type="ARBA" id="ARBA00048679"/>
    </source>
</evidence>
<organism evidence="19 21">
    <name type="scientific">Dracunculus medinensis</name>
    <name type="common">Guinea worm</name>
    <dbReference type="NCBI Taxonomy" id="318479"/>
    <lineage>
        <taxon>Eukaryota</taxon>
        <taxon>Metazoa</taxon>
        <taxon>Ecdysozoa</taxon>
        <taxon>Nematoda</taxon>
        <taxon>Chromadorea</taxon>
        <taxon>Rhabditida</taxon>
        <taxon>Spirurina</taxon>
        <taxon>Dracunculoidea</taxon>
        <taxon>Dracunculidae</taxon>
        <taxon>Dracunculus</taxon>
    </lineage>
</organism>
<keyword evidence="3 16" id="KW-0808">Transferase</keyword>